<name>G8LFN6_9ENTR</name>
<dbReference type="EMBL" id="CP002886">
    <property type="protein sequence ID" value="AEW71521.1"/>
    <property type="molecule type" value="Genomic_DNA"/>
</dbReference>
<gene>
    <name evidence="1" type="ORF">EcWSU1_00081</name>
</gene>
<dbReference type="KEGG" id="eec:EcWSU1_00081"/>
<sequence>MLFRNYTLRLKFGYYDIRNITEKINIKVID</sequence>
<dbReference type="HOGENOM" id="CLU_3403328_0_0_6"/>
<accession>G8LFN6</accession>
<reference evidence="1 2" key="1">
    <citation type="journal article" date="2011" name="Stand. Genomic Sci.">
        <title>Complete genome of the onion pathogen Enterobacter cloacae EcWSU1.</title>
        <authorList>
            <person name="Humann J.L."/>
            <person name="Wildung M."/>
            <person name="Cheng C.H."/>
            <person name="Lee T."/>
            <person name="Stewart J.E."/>
            <person name="Drew J.C."/>
            <person name="Triplett E.W."/>
            <person name="Main D."/>
            <person name="Schroeder B.K."/>
        </authorList>
    </citation>
    <scope>NUCLEOTIDE SEQUENCE [LARGE SCALE GENOMIC DNA]</scope>
    <source>
        <strain evidence="1 2">EcWSU1</strain>
    </source>
</reference>
<evidence type="ECO:0000313" key="1">
    <source>
        <dbReference type="EMBL" id="AEW71521.1"/>
    </source>
</evidence>
<protein>
    <submittedName>
        <fullName evidence="1">Uncharacterized protein</fullName>
    </submittedName>
</protein>
<dbReference type="Proteomes" id="UP000007838">
    <property type="component" value="Chromosome"/>
</dbReference>
<evidence type="ECO:0000313" key="2">
    <source>
        <dbReference type="Proteomes" id="UP000007838"/>
    </source>
</evidence>
<dbReference type="AlphaFoldDB" id="G8LFN6"/>
<proteinExistence type="predicted"/>
<organism evidence="1 2">
    <name type="scientific">Enterobacter ludwigii</name>
    <dbReference type="NCBI Taxonomy" id="299767"/>
    <lineage>
        <taxon>Bacteria</taxon>
        <taxon>Pseudomonadati</taxon>
        <taxon>Pseudomonadota</taxon>
        <taxon>Gammaproteobacteria</taxon>
        <taxon>Enterobacterales</taxon>
        <taxon>Enterobacteriaceae</taxon>
        <taxon>Enterobacter</taxon>
        <taxon>Enterobacter cloacae complex</taxon>
    </lineage>
</organism>